<dbReference type="AlphaFoldDB" id="A0A8X6YRY8"/>
<comment type="caution">
    <text evidence="1">The sequence shown here is derived from an EMBL/GenBank/DDBJ whole genome shotgun (WGS) entry which is preliminary data.</text>
</comment>
<evidence type="ECO:0000313" key="1">
    <source>
        <dbReference type="EMBL" id="GFY76659.1"/>
    </source>
</evidence>
<evidence type="ECO:0000313" key="2">
    <source>
        <dbReference type="Proteomes" id="UP000886998"/>
    </source>
</evidence>
<protein>
    <submittedName>
        <fullName evidence="1">Uncharacterized protein</fullName>
    </submittedName>
</protein>
<keyword evidence="2" id="KW-1185">Reference proteome</keyword>
<accession>A0A8X6YRY8</accession>
<dbReference type="EMBL" id="BMAV01022060">
    <property type="protein sequence ID" value="GFY76659.1"/>
    <property type="molecule type" value="Genomic_DNA"/>
</dbReference>
<reference evidence="1" key="1">
    <citation type="submission" date="2020-08" db="EMBL/GenBank/DDBJ databases">
        <title>Multicomponent nature underlies the extraordinary mechanical properties of spider dragline silk.</title>
        <authorList>
            <person name="Kono N."/>
            <person name="Nakamura H."/>
            <person name="Mori M."/>
            <person name="Yoshida Y."/>
            <person name="Ohtoshi R."/>
            <person name="Malay A.D."/>
            <person name="Moran D.A.P."/>
            <person name="Tomita M."/>
            <person name="Numata K."/>
            <person name="Arakawa K."/>
        </authorList>
    </citation>
    <scope>NUCLEOTIDE SEQUENCE</scope>
</reference>
<dbReference type="OrthoDB" id="6436410at2759"/>
<name>A0A8X6YRY8_9ARAC</name>
<organism evidence="1 2">
    <name type="scientific">Trichonephila inaurata madagascariensis</name>
    <dbReference type="NCBI Taxonomy" id="2747483"/>
    <lineage>
        <taxon>Eukaryota</taxon>
        <taxon>Metazoa</taxon>
        <taxon>Ecdysozoa</taxon>
        <taxon>Arthropoda</taxon>
        <taxon>Chelicerata</taxon>
        <taxon>Arachnida</taxon>
        <taxon>Araneae</taxon>
        <taxon>Araneomorphae</taxon>
        <taxon>Entelegynae</taxon>
        <taxon>Araneoidea</taxon>
        <taxon>Nephilidae</taxon>
        <taxon>Trichonephila</taxon>
        <taxon>Trichonephila inaurata</taxon>
    </lineage>
</organism>
<proteinExistence type="predicted"/>
<gene>
    <name evidence="1" type="ORF">TNIN_443271</name>
</gene>
<sequence length="86" mass="10011">MKRKAESKIYCLSPFFYGPCRITRAADIGYFIRNQLYQLVEMSDGIMVAADHTMSIHAIDSENQDLKTMLMDILRHLSHLDHLNHE</sequence>
<dbReference type="Proteomes" id="UP000886998">
    <property type="component" value="Unassembled WGS sequence"/>
</dbReference>